<dbReference type="EMBL" id="JBAWSX010000003">
    <property type="protein sequence ID" value="MEI4801382.1"/>
    <property type="molecule type" value="Genomic_DNA"/>
</dbReference>
<dbReference type="InterPro" id="IPR025685">
    <property type="entry name" value="YoaP-like_dom"/>
</dbReference>
<feature type="domain" description="YoaP-like" evidence="1">
    <location>
        <begin position="189"/>
        <end position="228"/>
    </location>
</feature>
<protein>
    <submittedName>
        <fullName evidence="2">N-acetyltransferase</fullName>
    </submittedName>
</protein>
<dbReference type="Pfam" id="PF14268">
    <property type="entry name" value="YoaP"/>
    <property type="match status" value="1"/>
</dbReference>
<name>A0ABU8FFB9_9BACI</name>
<proteinExistence type="predicted"/>
<dbReference type="CDD" id="cd04301">
    <property type="entry name" value="NAT_SF"/>
    <property type="match status" value="1"/>
</dbReference>
<organism evidence="2 3">
    <name type="scientific">Bacillus bruguierae</name>
    <dbReference type="NCBI Taxonomy" id="3127667"/>
    <lineage>
        <taxon>Bacteria</taxon>
        <taxon>Bacillati</taxon>
        <taxon>Bacillota</taxon>
        <taxon>Bacilli</taxon>
        <taxon>Bacillales</taxon>
        <taxon>Bacillaceae</taxon>
        <taxon>Bacillus</taxon>
    </lineage>
</organism>
<dbReference type="Gene3D" id="3.40.630.30">
    <property type="match status" value="1"/>
</dbReference>
<accession>A0ABU8FFB9</accession>
<evidence type="ECO:0000313" key="2">
    <source>
        <dbReference type="EMBL" id="MEI4801382.1"/>
    </source>
</evidence>
<evidence type="ECO:0000259" key="1">
    <source>
        <dbReference type="Pfam" id="PF14268"/>
    </source>
</evidence>
<gene>
    <name evidence="2" type="ORF">WAZ07_08590</name>
</gene>
<reference evidence="2 3" key="1">
    <citation type="submission" date="2024-01" db="EMBL/GenBank/DDBJ databases">
        <title>Seven novel Bacillus-like species.</title>
        <authorList>
            <person name="Liu G."/>
        </authorList>
    </citation>
    <scope>NUCLEOTIDE SEQUENCE [LARGE SCALE GENOMIC DNA]</scope>
    <source>
        <strain evidence="2 3">FJAT-51639</strain>
    </source>
</reference>
<evidence type="ECO:0000313" key="3">
    <source>
        <dbReference type="Proteomes" id="UP001372526"/>
    </source>
</evidence>
<dbReference type="Proteomes" id="UP001372526">
    <property type="component" value="Unassembled WGS sequence"/>
</dbReference>
<keyword evidence="3" id="KW-1185">Reference proteome</keyword>
<dbReference type="SUPFAM" id="SSF55729">
    <property type="entry name" value="Acyl-CoA N-acyltransferases (Nat)"/>
    <property type="match status" value="1"/>
</dbReference>
<dbReference type="InterPro" id="IPR016181">
    <property type="entry name" value="Acyl_CoA_acyltransferase"/>
</dbReference>
<comment type="caution">
    <text evidence="2">The sequence shown here is derived from an EMBL/GenBank/DDBJ whole genome shotgun (WGS) entry which is preliminary data.</text>
</comment>
<sequence length="235" mass="27080">MSDKRMARGVQQKKAWLQKRIEEGLVFKKLDVNGKVFIEYLPAESAWVPIIAPGYFCINCFWVSGRFKGKGHGAALLDECIQNAKINGKHGVVVISSKKKRPYLSDGSYLKKKGFEVCDTAPPYFELLVYKFDAEAPIPQFHTSAKEMHAETQEGLVVYYTDQCPFTDYYVHQELKEIEQEYDISVQRNKISTREAAQTAPCAFTTYSAFYNGQFITHEIINKKKFEKLWKTFKK</sequence>